<dbReference type="InterPro" id="IPR001173">
    <property type="entry name" value="Glyco_trans_2-like"/>
</dbReference>
<evidence type="ECO:0000313" key="5">
    <source>
        <dbReference type="EMBL" id="NJR79180.1"/>
    </source>
</evidence>
<evidence type="ECO:0000313" key="6">
    <source>
        <dbReference type="Proteomes" id="UP000732399"/>
    </source>
</evidence>
<dbReference type="PANTHER" id="PTHR43685">
    <property type="entry name" value="GLYCOSYLTRANSFERASE"/>
    <property type="match status" value="1"/>
</dbReference>
<comment type="caution">
    <text evidence="5">The sequence shown here is derived from an EMBL/GenBank/DDBJ whole genome shotgun (WGS) entry which is preliminary data.</text>
</comment>
<protein>
    <submittedName>
        <fullName evidence="5">Glycosyltransferase</fullName>
    </submittedName>
</protein>
<dbReference type="Gene3D" id="3.90.550.10">
    <property type="entry name" value="Spore Coat Polysaccharide Biosynthesis Protein SpsA, Chain A"/>
    <property type="match status" value="1"/>
</dbReference>
<dbReference type="EMBL" id="JAAVJH010000006">
    <property type="protein sequence ID" value="NJR79180.1"/>
    <property type="molecule type" value="Genomic_DNA"/>
</dbReference>
<evidence type="ECO:0000259" key="4">
    <source>
        <dbReference type="Pfam" id="PF00535"/>
    </source>
</evidence>
<keyword evidence="6" id="KW-1185">Reference proteome</keyword>
<evidence type="ECO:0000256" key="3">
    <source>
        <dbReference type="ARBA" id="ARBA00022679"/>
    </source>
</evidence>
<evidence type="ECO:0000256" key="1">
    <source>
        <dbReference type="ARBA" id="ARBA00006739"/>
    </source>
</evidence>
<dbReference type="InterPro" id="IPR050834">
    <property type="entry name" value="Glycosyltransf_2"/>
</dbReference>
<organism evidence="5 6">
    <name type="scientific">Sphingomonas corticis</name>
    <dbReference type="NCBI Taxonomy" id="2722791"/>
    <lineage>
        <taxon>Bacteria</taxon>
        <taxon>Pseudomonadati</taxon>
        <taxon>Pseudomonadota</taxon>
        <taxon>Alphaproteobacteria</taxon>
        <taxon>Sphingomonadales</taxon>
        <taxon>Sphingomonadaceae</taxon>
        <taxon>Sphingomonas</taxon>
    </lineage>
</organism>
<accession>A0ABX1CSA4</accession>
<keyword evidence="3" id="KW-0808">Transferase</keyword>
<name>A0ABX1CSA4_9SPHN</name>
<gene>
    <name evidence="5" type="ORF">HBH26_11350</name>
</gene>
<feature type="domain" description="Glycosyltransferase 2-like" evidence="4">
    <location>
        <begin position="8"/>
        <end position="136"/>
    </location>
</feature>
<dbReference type="SUPFAM" id="SSF53448">
    <property type="entry name" value="Nucleotide-diphospho-sugar transferases"/>
    <property type="match status" value="1"/>
</dbReference>
<evidence type="ECO:0000256" key="2">
    <source>
        <dbReference type="ARBA" id="ARBA00022676"/>
    </source>
</evidence>
<keyword evidence="2" id="KW-0328">Glycosyltransferase</keyword>
<dbReference type="CDD" id="cd00761">
    <property type="entry name" value="Glyco_tranf_GTA_type"/>
    <property type="match status" value="1"/>
</dbReference>
<dbReference type="PANTHER" id="PTHR43685:SF5">
    <property type="entry name" value="GLYCOSYLTRANSFERASE EPSE-RELATED"/>
    <property type="match status" value="1"/>
</dbReference>
<dbReference type="InterPro" id="IPR029044">
    <property type="entry name" value="Nucleotide-diphossugar_trans"/>
</dbReference>
<dbReference type="RefSeq" id="WP_168134736.1">
    <property type="nucleotide sequence ID" value="NZ_JAAVJH010000006.1"/>
</dbReference>
<reference evidence="5 6" key="1">
    <citation type="submission" date="2020-03" db="EMBL/GenBank/DDBJ databases">
        <authorList>
            <person name="Wang L."/>
            <person name="He N."/>
            <person name="Li Y."/>
            <person name="Fang Y."/>
            <person name="Zhang F."/>
        </authorList>
    </citation>
    <scope>NUCLEOTIDE SEQUENCE [LARGE SCALE GENOMIC DNA]</scope>
    <source>
        <strain evidence="5 6">36D10-4-7</strain>
    </source>
</reference>
<comment type="similarity">
    <text evidence="1">Belongs to the glycosyltransferase 2 family.</text>
</comment>
<dbReference type="Proteomes" id="UP000732399">
    <property type="component" value="Unassembled WGS sequence"/>
</dbReference>
<dbReference type="Pfam" id="PF00535">
    <property type="entry name" value="Glycos_transf_2"/>
    <property type="match status" value="1"/>
</dbReference>
<proteinExistence type="inferred from homology"/>
<sequence>MTRPPTVSVVMAAYNGARLIGATLDSLAAQTLTDWEAIVVDDASADDTRVVVAARRDPRIHLIALSRNGGPVRARNRAVGVARGRYIAALDQDDLCHPERFARQVAYLDAHPRVALLGTAATVLDEAGTLSPARHAATSTPALIGWLLRIGNPLVWSSVMLRGEAARALHPFTRPEILYAEDFDLYHRVAPFGMVARLDAPLLTYRSHAGGASQRYEERMLASATRVLAADHRATFGDGAGASAGLVVRHVMHGAPVADRAALARLGAMIAALKADHLARHPVGNADRRLIEWETGRRWAEVVRIALAAGTIGMADALAARAVLPHLGVEQLAWARLVGGMRRVLAS</sequence>